<evidence type="ECO:0000313" key="4">
    <source>
        <dbReference type="EMBL" id="PWF47938.1"/>
    </source>
</evidence>
<sequence>MTLTAEQILALAPDPASAKAGNAQSSPSHWSGLGGHEQALWGLCQGSGKEPYKAQIDLAGPAFKCSCPSRKFPCKHGLGLYLLYEKQRAAFSDTAAPAWVTDWLQSREQKIEKKAARLAEAELAQTPEEIEAKAHSQQKRQDKREANVGAGCDLLETWLADLAREGLAGLRARPAGDWEAMAARMVDAQAGGLAARIRRAGMLVYGSSQPGWEIPLARELAQLALLVRGYRRIASLPRGLQDDVRGALGWVSGVDEALAEPGVADLWRVCGNHTQEDERIGRRACYLRGRQSGRWAMLLQFSAGAQALPPPLIPGTCHQGRLHFYPGANPLRAAFGADMALCEAAPGEAGDAGAAAPAALLGDYAQALARNPFLELQPMLLDQVAPHYAGGPSPHWLLRAADGTALPLEGRFRHGWQLHALAGGAAATVFGLWNGYALLPLAITVGARLHGFDGENPQ</sequence>
<evidence type="ECO:0000256" key="1">
    <source>
        <dbReference type="PROSITE-ProRule" id="PRU00325"/>
    </source>
</evidence>
<evidence type="ECO:0000259" key="3">
    <source>
        <dbReference type="PROSITE" id="PS50966"/>
    </source>
</evidence>
<dbReference type="PROSITE" id="PS50966">
    <property type="entry name" value="ZF_SWIM"/>
    <property type="match status" value="1"/>
</dbReference>
<organism evidence="4 5">
    <name type="scientific">Massilia glaciei</name>
    <dbReference type="NCBI Taxonomy" id="1524097"/>
    <lineage>
        <taxon>Bacteria</taxon>
        <taxon>Pseudomonadati</taxon>
        <taxon>Pseudomonadota</taxon>
        <taxon>Betaproteobacteria</taxon>
        <taxon>Burkholderiales</taxon>
        <taxon>Oxalobacteraceae</taxon>
        <taxon>Telluria group</taxon>
        <taxon>Massilia</taxon>
    </lineage>
</organism>
<feature type="domain" description="SWIM-type" evidence="3">
    <location>
        <begin position="52"/>
        <end position="85"/>
    </location>
</feature>
<evidence type="ECO:0000256" key="2">
    <source>
        <dbReference type="SAM" id="MobiDB-lite"/>
    </source>
</evidence>
<accession>A0A2U2HK96</accession>
<dbReference type="OrthoDB" id="9816340at2"/>
<feature type="region of interest" description="Disordered" evidence="2">
    <location>
        <begin position="126"/>
        <end position="146"/>
    </location>
</feature>
<dbReference type="GO" id="GO:0008270">
    <property type="term" value="F:zinc ion binding"/>
    <property type="evidence" value="ECO:0007669"/>
    <property type="project" value="UniProtKB-KW"/>
</dbReference>
<proteinExistence type="predicted"/>
<dbReference type="InterPro" id="IPR007527">
    <property type="entry name" value="Znf_SWIM"/>
</dbReference>
<keyword evidence="1" id="KW-0862">Zinc</keyword>
<dbReference type="EMBL" id="PXWF02000222">
    <property type="protein sequence ID" value="PWF47938.1"/>
    <property type="molecule type" value="Genomic_DNA"/>
</dbReference>
<dbReference type="Pfam" id="PF04434">
    <property type="entry name" value="SWIM"/>
    <property type="match status" value="1"/>
</dbReference>
<dbReference type="Proteomes" id="UP000241421">
    <property type="component" value="Unassembled WGS sequence"/>
</dbReference>
<gene>
    <name evidence="4" type="ORF">C7C56_013305</name>
</gene>
<dbReference type="AlphaFoldDB" id="A0A2U2HK96"/>
<feature type="compositionally biased region" description="Basic and acidic residues" evidence="2">
    <location>
        <begin position="130"/>
        <end position="146"/>
    </location>
</feature>
<dbReference type="RefSeq" id="WP_106757863.1">
    <property type="nucleotide sequence ID" value="NZ_PXWF02000222.1"/>
</dbReference>
<protein>
    <recommendedName>
        <fullName evidence="3">SWIM-type domain-containing protein</fullName>
    </recommendedName>
</protein>
<keyword evidence="5" id="KW-1185">Reference proteome</keyword>
<evidence type="ECO:0000313" key="5">
    <source>
        <dbReference type="Proteomes" id="UP000241421"/>
    </source>
</evidence>
<comment type="caution">
    <text evidence="4">The sequence shown here is derived from an EMBL/GenBank/DDBJ whole genome shotgun (WGS) entry which is preliminary data.</text>
</comment>
<reference evidence="4 5" key="1">
    <citation type="submission" date="2018-04" db="EMBL/GenBank/DDBJ databases">
        <title>Massilia violaceinigra sp. nov., a novel purple-pigmented bacterium isolated from Tianshan glacier, Xinjiang, China.</title>
        <authorList>
            <person name="Wang H."/>
        </authorList>
    </citation>
    <scope>NUCLEOTIDE SEQUENCE [LARGE SCALE GENOMIC DNA]</scope>
    <source>
        <strain evidence="4 5">B448-2</strain>
    </source>
</reference>
<name>A0A2U2HK96_9BURK</name>
<keyword evidence="1" id="KW-0479">Metal-binding</keyword>
<keyword evidence="1" id="KW-0863">Zinc-finger</keyword>